<feature type="compositionally biased region" description="Low complexity" evidence="1">
    <location>
        <begin position="306"/>
        <end position="338"/>
    </location>
</feature>
<feature type="region of interest" description="Disordered" evidence="1">
    <location>
        <begin position="102"/>
        <end position="125"/>
    </location>
</feature>
<evidence type="ECO:0000256" key="1">
    <source>
        <dbReference type="SAM" id="MobiDB-lite"/>
    </source>
</evidence>
<keyword evidence="3" id="KW-1185">Reference proteome</keyword>
<sequence length="469" mass="50018">MRGAQIITAASMKPATRLGAPAMPQRPALASRRTSLQKHLVPRAAADSASGGEQDNKFALAPSKPKTPTGEMAAYYLEMQPHLFQDAVQTAFSRIKEQREAEAAAAQAQEEADKKAKEAAAAAGDAPGVGAGAELTLYRRMAEVKAMERLVAIEDLMYVCILEKFKGIGVDMLPRVEPIEESSATLQALTEGVHSREAIDMVKEHVLAVLGPASMAFSNTMIKMSKLQGAQVYAASIMFGYFLRRVDTRFRLAKQLGVLPQDRDDAVARLERLFSEADALEEASDPDSAPPLEPTTPKASEGQQPSTSGASSSSSSSSSSSGASSSAGSGGPAEAASALTKRPKSALRKYVESFDQETMLETARLVTVESAALTERQTQALYGDIKALQADMQSAVGQDASSMEEIMQRVQQAVTDGRVETVVMTVGTQRRAVLEAIAYGCFLRDVESWVDTEYELLTPVGAAGASRDD</sequence>
<feature type="region of interest" description="Disordered" evidence="1">
    <location>
        <begin position="10"/>
        <end position="65"/>
    </location>
</feature>
<reference evidence="2" key="1">
    <citation type="journal article" date="2019" name="Plant J.">
        <title>Chlorella vulgaris genome assembly and annotation reveals the molecular basis for metabolic acclimation to high light conditions.</title>
        <authorList>
            <person name="Cecchin M."/>
            <person name="Marcolungo L."/>
            <person name="Rossato M."/>
            <person name="Girolomoni L."/>
            <person name="Cosentino E."/>
            <person name="Cuine S."/>
            <person name="Li-Beisson Y."/>
            <person name="Delledonne M."/>
            <person name="Ballottari M."/>
        </authorList>
    </citation>
    <scope>NUCLEOTIDE SEQUENCE</scope>
    <source>
        <strain evidence="2">211/11P</strain>
    </source>
</reference>
<feature type="region of interest" description="Disordered" evidence="1">
    <location>
        <begin position="278"/>
        <end position="342"/>
    </location>
</feature>
<dbReference type="InterPro" id="IPR038925">
    <property type="entry name" value="At3g17800-like"/>
</dbReference>
<protein>
    <submittedName>
        <fullName evidence="2">Uncharacterized protein</fullName>
    </submittedName>
</protein>
<dbReference type="PANTHER" id="PTHR31808">
    <property type="entry name" value="EXPRESSED PROTEIN"/>
    <property type="match status" value="1"/>
</dbReference>
<dbReference type="Proteomes" id="UP001055712">
    <property type="component" value="Unassembled WGS sequence"/>
</dbReference>
<reference evidence="2" key="2">
    <citation type="submission" date="2020-11" db="EMBL/GenBank/DDBJ databases">
        <authorList>
            <person name="Cecchin M."/>
            <person name="Marcolungo L."/>
            <person name="Rossato M."/>
            <person name="Girolomoni L."/>
            <person name="Cosentino E."/>
            <person name="Cuine S."/>
            <person name="Li-Beisson Y."/>
            <person name="Delledonne M."/>
            <person name="Ballottari M."/>
        </authorList>
    </citation>
    <scope>NUCLEOTIDE SEQUENCE</scope>
    <source>
        <strain evidence="2">211/11P</strain>
        <tissue evidence="2">Whole cell</tissue>
    </source>
</reference>
<evidence type="ECO:0000313" key="3">
    <source>
        <dbReference type="Proteomes" id="UP001055712"/>
    </source>
</evidence>
<dbReference type="PANTHER" id="PTHR31808:SF4">
    <property type="entry name" value="LIGASE, PUTATIVE (DUF760)-RELATED"/>
    <property type="match status" value="1"/>
</dbReference>
<dbReference type="Pfam" id="PF05542">
    <property type="entry name" value="DUF760"/>
    <property type="match status" value="1"/>
</dbReference>
<dbReference type="AlphaFoldDB" id="A0A9D4TK32"/>
<dbReference type="OrthoDB" id="25131at2759"/>
<evidence type="ECO:0000313" key="2">
    <source>
        <dbReference type="EMBL" id="KAI3427925.1"/>
    </source>
</evidence>
<dbReference type="InterPro" id="IPR008479">
    <property type="entry name" value="DUF760"/>
</dbReference>
<dbReference type="EMBL" id="SIDB01000009">
    <property type="protein sequence ID" value="KAI3427925.1"/>
    <property type="molecule type" value="Genomic_DNA"/>
</dbReference>
<proteinExistence type="predicted"/>
<gene>
    <name evidence="2" type="ORF">D9Q98_006317</name>
</gene>
<organism evidence="2 3">
    <name type="scientific">Chlorella vulgaris</name>
    <name type="common">Green alga</name>
    <dbReference type="NCBI Taxonomy" id="3077"/>
    <lineage>
        <taxon>Eukaryota</taxon>
        <taxon>Viridiplantae</taxon>
        <taxon>Chlorophyta</taxon>
        <taxon>core chlorophytes</taxon>
        <taxon>Trebouxiophyceae</taxon>
        <taxon>Chlorellales</taxon>
        <taxon>Chlorellaceae</taxon>
        <taxon>Chlorella clade</taxon>
        <taxon>Chlorella</taxon>
    </lineage>
</organism>
<comment type="caution">
    <text evidence="2">The sequence shown here is derived from an EMBL/GenBank/DDBJ whole genome shotgun (WGS) entry which is preliminary data.</text>
</comment>
<accession>A0A9D4TK32</accession>
<name>A0A9D4TK32_CHLVU</name>